<organism evidence="3 4">
    <name type="scientific">Streptomyces durmitorensis</name>
    <dbReference type="NCBI Taxonomy" id="319947"/>
    <lineage>
        <taxon>Bacteria</taxon>
        <taxon>Bacillati</taxon>
        <taxon>Actinomycetota</taxon>
        <taxon>Actinomycetes</taxon>
        <taxon>Kitasatosporales</taxon>
        <taxon>Streptomycetaceae</taxon>
        <taxon>Streptomyces</taxon>
    </lineage>
</organism>
<reference evidence="3 4" key="1">
    <citation type="submission" date="2022-05" db="EMBL/GenBank/DDBJ databases">
        <authorList>
            <person name="Zhou X."/>
            <person name="Li K."/>
            <person name="Man Y."/>
        </authorList>
    </citation>
    <scope>NUCLEOTIDE SEQUENCE [LARGE SCALE GENOMIC DNA]</scope>
    <source>
        <strain evidence="3 4">MS405</strain>
    </source>
</reference>
<name>A0ABY4PTH9_9ACTN</name>
<protein>
    <submittedName>
        <fullName evidence="3">SMI1/KNR4 family protein</fullName>
    </submittedName>
</protein>
<dbReference type="InterPro" id="IPR037883">
    <property type="entry name" value="Knr4/Smi1-like_sf"/>
</dbReference>
<accession>A0ABY4PTH9</accession>
<evidence type="ECO:0000313" key="4">
    <source>
        <dbReference type="Proteomes" id="UP000829992"/>
    </source>
</evidence>
<gene>
    <name evidence="3" type="ORF">M4V62_16165</name>
</gene>
<evidence type="ECO:0000256" key="1">
    <source>
        <dbReference type="SAM" id="MobiDB-lite"/>
    </source>
</evidence>
<proteinExistence type="predicted"/>
<dbReference type="EMBL" id="CP097289">
    <property type="protein sequence ID" value="UQT56509.1"/>
    <property type="molecule type" value="Genomic_DNA"/>
</dbReference>
<feature type="region of interest" description="Disordered" evidence="1">
    <location>
        <begin position="90"/>
        <end position="139"/>
    </location>
</feature>
<sequence>MDGVWAGVRERVLALREAPGWRSVFGADFGTYGHGFELSPVLTEEQVRAAERRLGFGFPAEYRSFLLEVGAGGAGPDYGLFPIKPVEPMASAEPPASAETAAPAAPTAPAEPPFRPERTQELDAHESAEPQRAAYADTPEAEARFLRDYRAWDARHDELLDALTEGTLCVGEQGCAYYTLLVVTGPERGTMWEDVRAVGEGVLPIRRAGEQPGDREGGSRVTFAQWYLNWLTHAERKAVPPPPTSRPAN</sequence>
<keyword evidence="4" id="KW-1185">Reference proteome</keyword>
<feature type="domain" description="Knr4/Smi1-like" evidence="2">
    <location>
        <begin position="41"/>
        <end position="229"/>
    </location>
</feature>
<evidence type="ECO:0000313" key="3">
    <source>
        <dbReference type="EMBL" id="UQT56509.1"/>
    </source>
</evidence>
<dbReference type="SMART" id="SM00860">
    <property type="entry name" value="SMI1_KNR4"/>
    <property type="match status" value="1"/>
</dbReference>
<dbReference type="RefSeq" id="WP_249587966.1">
    <property type="nucleotide sequence ID" value="NZ_BAAAQL010000036.1"/>
</dbReference>
<dbReference type="Gene3D" id="3.40.1580.10">
    <property type="entry name" value="SMI1/KNR4-like"/>
    <property type="match status" value="1"/>
</dbReference>
<feature type="compositionally biased region" description="Basic and acidic residues" evidence="1">
    <location>
        <begin position="114"/>
        <end position="129"/>
    </location>
</feature>
<evidence type="ECO:0000259" key="2">
    <source>
        <dbReference type="SMART" id="SM00860"/>
    </source>
</evidence>
<dbReference type="InterPro" id="IPR018958">
    <property type="entry name" value="Knr4/Smi1-like_dom"/>
</dbReference>
<feature type="compositionally biased region" description="Low complexity" evidence="1">
    <location>
        <begin position="90"/>
        <end position="108"/>
    </location>
</feature>
<dbReference type="SUPFAM" id="SSF160631">
    <property type="entry name" value="SMI1/KNR4-like"/>
    <property type="match status" value="1"/>
</dbReference>
<dbReference type="Proteomes" id="UP000829992">
    <property type="component" value="Chromosome"/>
</dbReference>
<dbReference type="Pfam" id="PF09346">
    <property type="entry name" value="SMI1_KNR4"/>
    <property type="match status" value="1"/>
</dbReference>